<dbReference type="InterPro" id="IPR050300">
    <property type="entry name" value="GDXG_lipolytic_enzyme"/>
</dbReference>
<dbReference type="Proteomes" id="UP000274346">
    <property type="component" value="Chromosome"/>
</dbReference>
<reference evidence="3 4" key="1">
    <citation type="submission" date="2018-12" db="EMBL/GenBank/DDBJ databases">
        <authorList>
            <consortium name="Pathogen Informatics"/>
        </authorList>
    </citation>
    <scope>NUCLEOTIDE SEQUENCE [LARGE SCALE GENOMIC DNA]</scope>
    <source>
        <strain evidence="3 4">NCTC13098</strain>
    </source>
</reference>
<dbReference type="EMBL" id="LR131271">
    <property type="protein sequence ID" value="VDR26553.1"/>
    <property type="molecule type" value="Genomic_DNA"/>
</dbReference>
<keyword evidence="1 3" id="KW-0378">Hydrolase</keyword>
<dbReference type="KEGG" id="rtg:NCTC13098_02904"/>
<dbReference type="PANTHER" id="PTHR48081">
    <property type="entry name" value="AB HYDROLASE SUPERFAMILY PROTEIN C4A8.06C"/>
    <property type="match status" value="1"/>
</dbReference>
<protein>
    <submittedName>
        <fullName evidence="3">Alpha/beta hydrolase fold</fullName>
    </submittedName>
</protein>
<evidence type="ECO:0000313" key="3">
    <source>
        <dbReference type="EMBL" id="VDR26553.1"/>
    </source>
</evidence>
<dbReference type="SUPFAM" id="SSF53474">
    <property type="entry name" value="alpha/beta-Hydrolases"/>
    <property type="match status" value="1"/>
</dbReference>
<evidence type="ECO:0000256" key="1">
    <source>
        <dbReference type="ARBA" id="ARBA00022801"/>
    </source>
</evidence>
<evidence type="ECO:0000313" key="4">
    <source>
        <dbReference type="Proteomes" id="UP000274346"/>
    </source>
</evidence>
<dbReference type="PANTHER" id="PTHR48081:SF6">
    <property type="entry name" value="PEPTIDASE S9 PROLYL OLIGOPEPTIDASE CATALYTIC DOMAIN-CONTAINING PROTEIN"/>
    <property type="match status" value="1"/>
</dbReference>
<gene>
    <name evidence="3" type="ORF">NCTC13098_02904</name>
</gene>
<organism evidence="3 4">
    <name type="scientific">Raoultella terrigena</name>
    <name type="common">Klebsiella terrigena</name>
    <dbReference type="NCBI Taxonomy" id="577"/>
    <lineage>
        <taxon>Bacteria</taxon>
        <taxon>Pseudomonadati</taxon>
        <taxon>Pseudomonadota</taxon>
        <taxon>Gammaproteobacteria</taxon>
        <taxon>Enterobacterales</taxon>
        <taxon>Enterobacteriaceae</taxon>
        <taxon>Klebsiella/Raoultella group</taxon>
        <taxon>Raoultella</taxon>
    </lineage>
</organism>
<feature type="region of interest" description="Disordered" evidence="2">
    <location>
        <begin position="26"/>
        <end position="45"/>
    </location>
</feature>
<proteinExistence type="predicted"/>
<evidence type="ECO:0000256" key="2">
    <source>
        <dbReference type="SAM" id="MobiDB-lite"/>
    </source>
</evidence>
<dbReference type="Gene3D" id="3.40.50.1820">
    <property type="entry name" value="alpha/beta hydrolase"/>
    <property type="match status" value="1"/>
</dbReference>
<sequence length="299" mass="32037">MNRRHFLLFSAAALLITHRTRASDSPQETLPLWSAEPPGGGGPGGAVRLSARGALSHIVRPSLTVWRPAVPNGHGVLVAAGGGYRRIEMEKEAWPAARWLTARGYTAYVLSYRLPGEGWTAGGLAPLQDAQRALRLIRQRERKVSLLGFSAGGHLLGMAACRADFASYPPLDAADALPARADGAALIYPVISLEPPYSHTATHRILAGPHAPLAVDRAWSVQTYVTGQTPPCFLTQALDDPVSDPHNTLIMADACRQHQVPVSLYRYASGGHGFAMGRPGTPTVDWPGHYAAWLEALSP</sequence>
<accession>A0A3P8M2U8</accession>
<dbReference type="GO" id="GO:0016787">
    <property type="term" value="F:hydrolase activity"/>
    <property type="evidence" value="ECO:0007669"/>
    <property type="project" value="UniProtKB-KW"/>
</dbReference>
<dbReference type="AlphaFoldDB" id="A0A3P8M2U8"/>
<dbReference type="InterPro" id="IPR029058">
    <property type="entry name" value="AB_hydrolase_fold"/>
</dbReference>
<name>A0A3P8M2U8_RAOTE</name>